<reference evidence="2" key="1">
    <citation type="journal article" date="2023" name="IScience">
        <title>Live-bearing cockroach genome reveals convergent evolutionary mechanisms linked to viviparity in insects and beyond.</title>
        <authorList>
            <person name="Fouks B."/>
            <person name="Harrison M.C."/>
            <person name="Mikhailova A.A."/>
            <person name="Marchal E."/>
            <person name="English S."/>
            <person name="Carruthers M."/>
            <person name="Jennings E.C."/>
            <person name="Chiamaka E.L."/>
            <person name="Frigard R.A."/>
            <person name="Pippel M."/>
            <person name="Attardo G.M."/>
            <person name="Benoit J.B."/>
            <person name="Bornberg-Bauer E."/>
            <person name="Tobe S.S."/>
        </authorList>
    </citation>
    <scope>NUCLEOTIDE SEQUENCE</scope>
    <source>
        <strain evidence="2">Stay&amp;Tobe</strain>
    </source>
</reference>
<feature type="transmembrane region" description="Helical" evidence="1">
    <location>
        <begin position="12"/>
        <end position="34"/>
    </location>
</feature>
<accession>A0AAD8A756</accession>
<feature type="transmembrane region" description="Helical" evidence="1">
    <location>
        <begin position="40"/>
        <end position="59"/>
    </location>
</feature>
<keyword evidence="1" id="KW-0812">Transmembrane</keyword>
<sequence length="119" mass="13971">GEGKRKKRKKSGLMKLFMIGMLIKSKLSGLMSIFSTIMQLKFFGIAILNLIVGLVRLYLQITSKQNNQQKIIYYEEAHHEHEHLYDEKHEDKGWLGGWLKKQDQGDPQQLVYKAHIPYR</sequence>
<gene>
    <name evidence="2" type="ORF">L9F63_015367</name>
</gene>
<comment type="caution">
    <text evidence="2">The sequence shown here is derived from an EMBL/GenBank/DDBJ whole genome shotgun (WGS) entry which is preliminary data.</text>
</comment>
<keyword evidence="1" id="KW-1133">Transmembrane helix</keyword>
<protein>
    <submittedName>
        <fullName evidence="2">Uncharacterized protein</fullName>
    </submittedName>
</protein>
<organism evidence="2 3">
    <name type="scientific">Diploptera punctata</name>
    <name type="common">Pacific beetle cockroach</name>
    <dbReference type="NCBI Taxonomy" id="6984"/>
    <lineage>
        <taxon>Eukaryota</taxon>
        <taxon>Metazoa</taxon>
        <taxon>Ecdysozoa</taxon>
        <taxon>Arthropoda</taxon>
        <taxon>Hexapoda</taxon>
        <taxon>Insecta</taxon>
        <taxon>Pterygota</taxon>
        <taxon>Neoptera</taxon>
        <taxon>Polyneoptera</taxon>
        <taxon>Dictyoptera</taxon>
        <taxon>Blattodea</taxon>
        <taxon>Blaberoidea</taxon>
        <taxon>Blaberidae</taxon>
        <taxon>Diplopterinae</taxon>
        <taxon>Diploptera</taxon>
    </lineage>
</organism>
<proteinExistence type="predicted"/>
<keyword evidence="1" id="KW-0472">Membrane</keyword>
<dbReference type="EMBL" id="JASPKZ010003794">
    <property type="protein sequence ID" value="KAJ9592997.1"/>
    <property type="molecule type" value="Genomic_DNA"/>
</dbReference>
<reference evidence="2" key="2">
    <citation type="submission" date="2023-05" db="EMBL/GenBank/DDBJ databases">
        <authorList>
            <person name="Fouks B."/>
        </authorList>
    </citation>
    <scope>NUCLEOTIDE SEQUENCE</scope>
    <source>
        <strain evidence="2">Stay&amp;Tobe</strain>
        <tissue evidence="2">Testes</tissue>
    </source>
</reference>
<dbReference type="Proteomes" id="UP001233999">
    <property type="component" value="Unassembled WGS sequence"/>
</dbReference>
<name>A0AAD8A756_DIPPU</name>
<evidence type="ECO:0000256" key="1">
    <source>
        <dbReference type="SAM" id="Phobius"/>
    </source>
</evidence>
<feature type="non-terminal residue" evidence="2">
    <location>
        <position position="1"/>
    </location>
</feature>
<keyword evidence="3" id="KW-1185">Reference proteome</keyword>
<evidence type="ECO:0000313" key="3">
    <source>
        <dbReference type="Proteomes" id="UP001233999"/>
    </source>
</evidence>
<dbReference type="AlphaFoldDB" id="A0AAD8A756"/>
<evidence type="ECO:0000313" key="2">
    <source>
        <dbReference type="EMBL" id="KAJ9592997.1"/>
    </source>
</evidence>